<feature type="site" description="Cleavage (non-hydrolytic); by autocatalysis" evidence="11">
    <location>
        <begin position="958"/>
        <end position="959"/>
    </location>
</feature>
<dbReference type="Gene3D" id="2.60.40.150">
    <property type="entry name" value="C2 domain"/>
    <property type="match status" value="2"/>
</dbReference>
<feature type="domain" description="C2" evidence="14">
    <location>
        <begin position="7"/>
        <end position="121"/>
    </location>
</feature>
<dbReference type="HAMAP" id="MF_00663">
    <property type="entry name" value="PS_decarb_PSD_B_type2"/>
    <property type="match status" value="1"/>
</dbReference>
<comment type="catalytic activity">
    <reaction evidence="11">
        <text>a 1,2-diacyl-sn-glycero-3-phospho-L-serine + H(+) = a 1,2-diacyl-sn-glycero-3-phosphoethanolamine + CO2</text>
        <dbReference type="Rhea" id="RHEA:20828"/>
        <dbReference type="ChEBI" id="CHEBI:15378"/>
        <dbReference type="ChEBI" id="CHEBI:16526"/>
        <dbReference type="ChEBI" id="CHEBI:57262"/>
        <dbReference type="ChEBI" id="CHEBI:64612"/>
        <dbReference type="EC" id="4.1.1.65"/>
    </reaction>
</comment>
<keyword evidence="3 11" id="KW-0210">Decarboxylase</keyword>
<evidence type="ECO:0000256" key="12">
    <source>
        <dbReference type="SAM" id="MobiDB-lite"/>
    </source>
</evidence>
<dbReference type="SMART" id="SM00239">
    <property type="entry name" value="C2"/>
    <property type="match status" value="2"/>
</dbReference>
<evidence type="ECO:0000256" key="11">
    <source>
        <dbReference type="HAMAP-Rule" id="MF_03209"/>
    </source>
</evidence>
<comment type="pathway">
    <text evidence="1">Lipid metabolism.</text>
</comment>
<dbReference type="NCBIfam" id="TIGR00163">
    <property type="entry name" value="PS_decarb"/>
    <property type="match status" value="1"/>
</dbReference>
<dbReference type="Proteomes" id="UP000422736">
    <property type="component" value="Chromosome 3"/>
</dbReference>
<keyword evidence="13" id="KW-1133">Transmembrane helix</keyword>
<feature type="chain" id="PRO_5044920743" description="Phosphatidylserine decarboxylase 2 alpha chain" evidence="11">
    <location>
        <begin position="959"/>
        <end position="1049"/>
    </location>
</feature>
<gene>
    <name evidence="11 15" type="primary">PSD2</name>
    <name evidence="15" type="ORF">FIM1_1894</name>
</gene>
<protein>
    <recommendedName>
        <fullName evidence="11">Phosphatidylserine decarboxylase proenzyme 2</fullName>
        <ecNumber evidence="11">4.1.1.65</ecNumber>
    </recommendedName>
    <component>
        <recommendedName>
            <fullName evidence="11">Phosphatidylserine decarboxylase 2 beta chain</fullName>
        </recommendedName>
    </component>
    <component>
        <recommendedName>
            <fullName evidence="11">Phosphatidylserine decarboxylase 2 alpha chain</fullName>
        </recommendedName>
    </component>
</protein>
<dbReference type="InterPro" id="IPR003817">
    <property type="entry name" value="PS_Dcarbxylase"/>
</dbReference>
<dbReference type="EMBL" id="CP015056">
    <property type="protein sequence ID" value="QGN15206.1"/>
    <property type="molecule type" value="Genomic_DNA"/>
</dbReference>
<comment type="domain">
    <text evidence="11">The C2 domains have an essential, but non-catalytic function. They may facilitate interaction with PstB2 and are required for lipid transport function.</text>
</comment>
<comment type="PTM">
    <text evidence="11">Is synthesized initially as an inactive proenzyme. Formation of the active enzyme involves a self-maturation process in which the active site pyruvoyl group is generated from an internal serine residue via an autocatalytic post-translational modification. Two non-identical subunits are generated from the proenzyme in this reaction, and the pyruvate is formed at the N-terminus of the alpha chain, which is derived from the carboxyl end of the proenzyme. The autoendoproteolytic cleavage occurs by a canonical serine protease mechanism, in which the side chain hydroxyl group of the serine supplies its oxygen atom to form the C-terminus of the beta chain, while the remainder of the serine residue undergoes an oxidative deamination to produce ammonia and the pyruvoyl prosthetic group on the alpha chain. During this reaction, the Ser that is part of the protease active site of the proenzyme becomes the pyruvoyl prosthetic group, which constitutes an essential element of the active site of the mature decarboxylase.</text>
</comment>
<dbReference type="PROSITE" id="PS50004">
    <property type="entry name" value="C2"/>
    <property type="match status" value="2"/>
</dbReference>
<dbReference type="InterPro" id="IPR000008">
    <property type="entry name" value="C2_dom"/>
</dbReference>
<organism evidence="15 16">
    <name type="scientific">Kluyveromyces marxianus</name>
    <name type="common">Yeast</name>
    <name type="synonym">Candida kefyr</name>
    <dbReference type="NCBI Taxonomy" id="4911"/>
    <lineage>
        <taxon>Eukaryota</taxon>
        <taxon>Fungi</taxon>
        <taxon>Dikarya</taxon>
        <taxon>Ascomycota</taxon>
        <taxon>Saccharomycotina</taxon>
        <taxon>Saccharomycetes</taxon>
        <taxon>Saccharomycetales</taxon>
        <taxon>Saccharomycetaceae</taxon>
        <taxon>Kluyveromyces</taxon>
    </lineage>
</organism>
<name>A0ABX6ESI5_KLUMA</name>
<comment type="function">
    <text evidence="11">Catalyzes the formation of phosphatidylethanolamine (PtdEtn) from phosphatidylserine (PtdSer). Plays a central role in phospholipid metabolism and in the interorganelle trafficking of phosphatidylserine.</text>
</comment>
<keyword evidence="11" id="KW-0967">Endosome</keyword>
<evidence type="ECO:0000256" key="1">
    <source>
        <dbReference type="ARBA" id="ARBA00005189"/>
    </source>
</evidence>
<keyword evidence="9 11" id="KW-1208">Phospholipid metabolism</keyword>
<dbReference type="InterPro" id="IPR033179">
    <property type="entry name" value="PSD_type2_pro"/>
</dbReference>
<dbReference type="CDD" id="cd00030">
    <property type="entry name" value="C2"/>
    <property type="match status" value="1"/>
</dbReference>
<feature type="compositionally biased region" description="Low complexity" evidence="12">
    <location>
        <begin position="353"/>
        <end position="363"/>
    </location>
</feature>
<evidence type="ECO:0000313" key="16">
    <source>
        <dbReference type="Proteomes" id="UP000422736"/>
    </source>
</evidence>
<comment type="pathway">
    <text evidence="11">Phospholipid metabolism; phosphatidylethanolamine biosynthesis; phosphatidylethanolamine from CDP-diacylglycerol: step 2/2.</text>
</comment>
<keyword evidence="2 11" id="KW-0444">Lipid biosynthesis</keyword>
<keyword evidence="5 11" id="KW-0472">Membrane</keyword>
<dbReference type="InterPro" id="IPR035892">
    <property type="entry name" value="C2_domain_sf"/>
</dbReference>
<dbReference type="InterPro" id="IPR033177">
    <property type="entry name" value="PSD-B"/>
</dbReference>
<keyword evidence="11" id="KW-0333">Golgi apparatus</keyword>
<feature type="active site" description="Charge relay system; for autoendoproteolytic cleavage activity" evidence="11">
    <location>
        <position position="959"/>
    </location>
</feature>
<evidence type="ECO:0000256" key="13">
    <source>
        <dbReference type="SAM" id="Phobius"/>
    </source>
</evidence>
<evidence type="ECO:0000256" key="5">
    <source>
        <dbReference type="ARBA" id="ARBA00023136"/>
    </source>
</evidence>
<evidence type="ECO:0000256" key="7">
    <source>
        <dbReference type="ARBA" id="ARBA00023209"/>
    </source>
</evidence>
<evidence type="ECO:0000256" key="4">
    <source>
        <dbReference type="ARBA" id="ARBA00023098"/>
    </source>
</evidence>
<keyword evidence="6 11" id="KW-0865">Zymogen</keyword>
<evidence type="ECO:0000256" key="10">
    <source>
        <dbReference type="ARBA" id="ARBA00023317"/>
    </source>
</evidence>
<dbReference type="Pfam" id="PF02666">
    <property type="entry name" value="PS_Dcarbxylase"/>
    <property type="match status" value="1"/>
</dbReference>
<comment type="similarity">
    <text evidence="11">Belongs to the phosphatidylserine decarboxylase family. PSD-B subfamily. Eukaryotic type II sub-subfamily.</text>
</comment>
<keyword evidence="13" id="KW-0812">Transmembrane</keyword>
<feature type="region of interest" description="Disordered" evidence="12">
    <location>
        <begin position="343"/>
        <end position="366"/>
    </location>
</feature>
<keyword evidence="8 11" id="KW-0456">Lyase</keyword>
<evidence type="ECO:0000256" key="9">
    <source>
        <dbReference type="ARBA" id="ARBA00023264"/>
    </source>
</evidence>
<comment type="subunit">
    <text evidence="11">Heterodimer of a large membrane-associated beta subunit and a small pyruvoyl-containing alpha subunit. Interacts with pstB2. This interaction may be a means to structurally tether the donor membrane (ER) harboring PstB2 to acceptor membranes (Golgi/endosomes) harboring PSD2 during PtdSer transport to the site of PtdEtn synthesis.</text>
</comment>
<dbReference type="EC" id="4.1.1.65" evidence="11"/>
<evidence type="ECO:0000256" key="8">
    <source>
        <dbReference type="ARBA" id="ARBA00023239"/>
    </source>
</evidence>
<feature type="domain" description="C2" evidence="14">
    <location>
        <begin position="386"/>
        <end position="510"/>
    </location>
</feature>
<proteinExistence type="inferred from homology"/>
<dbReference type="PANTHER" id="PTHR10067:SF17">
    <property type="entry name" value="PHOSPHATIDYLSERINE DECARBOXYLASE PROENZYME 2"/>
    <property type="match status" value="1"/>
</dbReference>
<evidence type="ECO:0000256" key="6">
    <source>
        <dbReference type="ARBA" id="ARBA00023145"/>
    </source>
</evidence>
<feature type="transmembrane region" description="Helical" evidence="13">
    <location>
        <begin position="918"/>
        <end position="939"/>
    </location>
</feature>
<evidence type="ECO:0000313" key="15">
    <source>
        <dbReference type="EMBL" id="QGN15206.1"/>
    </source>
</evidence>
<accession>A0ABX6ESI5</accession>
<keyword evidence="16" id="KW-1185">Reference proteome</keyword>
<feature type="active site" description="Charge relay system; for autoendoproteolytic cleavage activity" evidence="11">
    <location>
        <position position="872"/>
    </location>
</feature>
<feature type="modified residue" description="Pyruvic acid (Ser); by autocatalysis" evidence="11">
    <location>
        <position position="959"/>
    </location>
</feature>
<comment type="cofactor">
    <cofactor evidence="11">
        <name>pyruvate</name>
        <dbReference type="ChEBI" id="CHEBI:15361"/>
    </cofactor>
    <text evidence="11">Binds 1 pyruvoyl group covalently per subunit.</text>
</comment>
<feature type="compositionally biased region" description="Acidic residues" evidence="12">
    <location>
        <begin position="241"/>
        <end position="277"/>
    </location>
</feature>
<evidence type="ECO:0000259" key="14">
    <source>
        <dbReference type="PROSITE" id="PS50004"/>
    </source>
</evidence>
<dbReference type="Pfam" id="PF00168">
    <property type="entry name" value="C2"/>
    <property type="match status" value="2"/>
</dbReference>
<evidence type="ECO:0000256" key="3">
    <source>
        <dbReference type="ARBA" id="ARBA00022793"/>
    </source>
</evidence>
<feature type="active site" description="Charge relay system; for autoendoproteolytic cleavage activity" evidence="11">
    <location>
        <position position="814"/>
    </location>
</feature>
<keyword evidence="7 11" id="KW-0594">Phospholipid biosynthesis</keyword>
<keyword evidence="4 11" id="KW-0443">Lipid metabolism</keyword>
<dbReference type="SUPFAM" id="SSF49562">
    <property type="entry name" value="C2 domain (Calcium/lipid-binding domain, CaLB)"/>
    <property type="match status" value="2"/>
</dbReference>
<evidence type="ECO:0000256" key="2">
    <source>
        <dbReference type="ARBA" id="ARBA00022516"/>
    </source>
</evidence>
<feature type="active site" description="Schiff-base intermediate with substrate; via pyruvic acid; for decarboxylase activity" evidence="11">
    <location>
        <position position="959"/>
    </location>
</feature>
<keyword evidence="10 11" id="KW-0670">Pyruvate</keyword>
<feature type="chain" id="PRO_5044920744" description="Phosphatidylserine decarboxylase 2 beta chain" evidence="11">
    <location>
        <begin position="1"/>
        <end position="958"/>
    </location>
</feature>
<feature type="region of interest" description="Disordered" evidence="12">
    <location>
        <begin position="231"/>
        <end position="277"/>
    </location>
</feature>
<dbReference type="PANTHER" id="PTHR10067">
    <property type="entry name" value="PHOSPHATIDYLSERINE DECARBOXYLASE"/>
    <property type="match status" value="1"/>
</dbReference>
<reference evidence="15 16" key="1">
    <citation type="submission" date="2016-03" db="EMBL/GenBank/DDBJ databases">
        <title>How can Kluyveromyces marxianus grow so fast - potential evolutionary course in Saccharomyces Complex revealed by comparative genomics.</title>
        <authorList>
            <person name="Mo W."/>
            <person name="Lu W."/>
            <person name="Yang X."/>
            <person name="Qi J."/>
            <person name="Lv H."/>
        </authorList>
    </citation>
    <scope>NUCLEOTIDE SEQUENCE [LARGE SCALE GENOMIC DNA]</scope>
    <source>
        <strain evidence="15 16">FIM1</strain>
    </source>
</reference>
<sequence>MPRLLRKRKDREDMVSVNHSYNGLTLQVQVNQARNFTINEAVCNPLCLVTFNNVIKTTKKIKNSTQPQWKSTLKIKLSGSPSSQYLRFIVYDADNTSFLYLAECKISILSLFRTTRTNYKFTKDATWYPMFNRSVLREKNLSWMEPKALAYSIGELQLSFKLVSNNNDDSDTLTSFHLWTMRLMNNLEYESLKSGMYRETVEDSLEFEDVLDEGDLLDVLKIDDDAVEDMDLDVGLPGETVSDDEEEDSDDYDDDDDDDEREEEDDDEEDEDDLILDNELLDPIGALYALDTMSISSGDSVKSTAASVCISETPSLYSLYSEDRGISGNLSALSEFHLYNRMETSPTGHHDSSPTYDSSPSLSQDMDALRDEDDKKLLSRRRKRIPQRKRSIHTFEVSKREHSMGIVLLTLNKIKDLPVYRKAVSKASYDMDPFVIITFGRRVFKSSYRKRTLNPEYDEVCAFEIYPDERHFEFRFEVVDKDSFSFHDKVASASISWADVIKKYSIGETLDLEMPLELRKPADNNKPVMSISFQFLPYADLKRRFWTQSLHSLTTQKSFDVVELGVLLEKVGQFTCNEINEFFYYFNKVPWSFETLSLNELVAYLENWTNNNRYSSPFNNIQTCPLCGNRVMKSRNSVKSKLNRENDLISHFAICQLKRNQSQRTFLTPSYVSVKSASRRWFSKILIKMTYGKYALGSNNANILVQDRDSGVIIEEKISAHVKLGIRIIYNGKGVKSRKFKNLLRKQTIKQGRKFDAPSSVRYIPSFIRFHSLDMSECLKTEYKTFNEFFYRKLKPGSREPESQNPGILLSPADCRATVFPTVHKAQEIWIKGRQFTLRKLLSGCPQQSQFTENLSSIAIFRLAPQDYHRFHSPCEGVIGKIHYISGEYYTVNPMAVRTKLDVFGENVRCVVPITSPVFGTILYIAVGAMMVGSIIFTCKEGDTISRGQEMGYFKFGGSTIILLIPHQKIIFDSDLIKNSDEMVETLLKVGMSVGHLPTEPEHPRIKRSVKNKEEFEKIKRTITVTDENVSALGSVPWEYNQLKNLSSD</sequence>
<comment type="subcellular location">
    <subcellularLocation>
        <location evidence="11">Golgi apparatus membrane</location>
        <topology evidence="11">Peripheral membrane protein</topology>
        <orientation evidence="11">Cytoplasmic side</orientation>
    </subcellularLocation>
    <subcellularLocation>
        <location evidence="11">Endosome membrane</location>
        <topology evidence="11">Peripheral membrane protein</topology>
        <orientation evidence="11">Cytoplasmic side</orientation>
    </subcellularLocation>
</comment>